<accession>Q22CQ9</accession>
<dbReference type="GeneID" id="7827905"/>
<dbReference type="AlphaFoldDB" id="Q22CQ9"/>
<proteinExistence type="predicted"/>
<reference evidence="3" key="1">
    <citation type="journal article" date="2006" name="PLoS Biol.">
        <title>Macronuclear genome sequence of the ciliate Tetrahymena thermophila, a model eukaryote.</title>
        <authorList>
            <person name="Eisen J.A."/>
            <person name="Coyne R.S."/>
            <person name="Wu M."/>
            <person name="Wu D."/>
            <person name="Thiagarajan M."/>
            <person name="Wortman J.R."/>
            <person name="Badger J.H."/>
            <person name="Ren Q."/>
            <person name="Amedeo P."/>
            <person name="Jones K.M."/>
            <person name="Tallon L.J."/>
            <person name="Delcher A.L."/>
            <person name="Salzberg S.L."/>
            <person name="Silva J.C."/>
            <person name="Haas B.J."/>
            <person name="Majoros W.H."/>
            <person name="Farzad M."/>
            <person name="Carlton J.M."/>
            <person name="Smith R.K. Jr."/>
            <person name="Garg J."/>
            <person name="Pearlman R.E."/>
            <person name="Karrer K.M."/>
            <person name="Sun L."/>
            <person name="Manning G."/>
            <person name="Elde N.C."/>
            <person name="Turkewitz A.P."/>
            <person name="Asai D.J."/>
            <person name="Wilkes D.E."/>
            <person name="Wang Y."/>
            <person name="Cai H."/>
            <person name="Collins K."/>
            <person name="Stewart B.A."/>
            <person name="Lee S.R."/>
            <person name="Wilamowska K."/>
            <person name="Weinberg Z."/>
            <person name="Ruzzo W.L."/>
            <person name="Wloga D."/>
            <person name="Gaertig J."/>
            <person name="Frankel J."/>
            <person name="Tsao C.-C."/>
            <person name="Gorovsky M.A."/>
            <person name="Keeling P.J."/>
            <person name="Waller R.F."/>
            <person name="Patron N.J."/>
            <person name="Cherry J.M."/>
            <person name="Stover N.A."/>
            <person name="Krieger C.J."/>
            <person name="del Toro C."/>
            <person name="Ryder H.F."/>
            <person name="Williamson S.C."/>
            <person name="Barbeau R.A."/>
            <person name="Hamilton E.P."/>
            <person name="Orias E."/>
        </authorList>
    </citation>
    <scope>NUCLEOTIDE SEQUENCE [LARGE SCALE GENOMIC DNA]</scope>
    <source>
        <strain evidence="3">SB210</strain>
    </source>
</reference>
<dbReference type="EMBL" id="GG662823">
    <property type="protein sequence ID" value="EAR83056.2"/>
    <property type="molecule type" value="Genomic_DNA"/>
</dbReference>
<sequence>MNKNQNSFQIQPLLRRLVYKFEAWKRKNRCESENYTLQIAKTSRMSMHSNLSRKFSNKYIYSNTSVCISKISKLIPRWRSFSSYSDSKKKNKNEGKHLKKPNVENILKKSRMFN</sequence>
<dbReference type="KEGG" id="tet:TTHERM_01026200"/>
<evidence type="ECO:0000313" key="3">
    <source>
        <dbReference type="Proteomes" id="UP000009168"/>
    </source>
</evidence>
<dbReference type="HOGENOM" id="CLU_2763500_0_0_1"/>
<feature type="region of interest" description="Disordered" evidence="1">
    <location>
        <begin position="83"/>
        <end position="103"/>
    </location>
</feature>
<gene>
    <name evidence="2" type="ORF">TTHERM_01026200</name>
</gene>
<name>Q22CQ9_TETTS</name>
<keyword evidence="3" id="KW-1185">Reference proteome</keyword>
<dbReference type="InParanoid" id="Q22CQ9"/>
<organism evidence="2 3">
    <name type="scientific">Tetrahymena thermophila (strain SB210)</name>
    <dbReference type="NCBI Taxonomy" id="312017"/>
    <lineage>
        <taxon>Eukaryota</taxon>
        <taxon>Sar</taxon>
        <taxon>Alveolata</taxon>
        <taxon>Ciliophora</taxon>
        <taxon>Intramacronucleata</taxon>
        <taxon>Oligohymenophorea</taxon>
        <taxon>Hymenostomatida</taxon>
        <taxon>Tetrahymenina</taxon>
        <taxon>Tetrahymenidae</taxon>
        <taxon>Tetrahymena</taxon>
    </lineage>
</organism>
<feature type="compositionally biased region" description="Basic and acidic residues" evidence="1">
    <location>
        <begin position="86"/>
        <end position="96"/>
    </location>
</feature>
<dbReference type="RefSeq" id="XP_001030719.2">
    <property type="nucleotide sequence ID" value="XM_001030719.2"/>
</dbReference>
<dbReference type="Proteomes" id="UP000009168">
    <property type="component" value="Unassembled WGS sequence"/>
</dbReference>
<evidence type="ECO:0000256" key="1">
    <source>
        <dbReference type="SAM" id="MobiDB-lite"/>
    </source>
</evidence>
<evidence type="ECO:0000313" key="2">
    <source>
        <dbReference type="EMBL" id="EAR83056.2"/>
    </source>
</evidence>
<protein>
    <submittedName>
        <fullName evidence="2">Uncharacterized protein</fullName>
    </submittedName>
</protein>